<keyword evidence="6" id="KW-1185">Reference proteome</keyword>
<dbReference type="Proteomes" id="UP000308730">
    <property type="component" value="Unassembled WGS sequence"/>
</dbReference>
<dbReference type="AlphaFoldDB" id="A0A4S4MP56"/>
<proteinExistence type="predicted"/>
<dbReference type="Gene3D" id="1.25.10.10">
    <property type="entry name" value="Leucine-rich Repeat Variant"/>
    <property type="match status" value="1"/>
</dbReference>
<dbReference type="InterPro" id="IPR016024">
    <property type="entry name" value="ARM-type_fold"/>
</dbReference>
<keyword evidence="2" id="KW-0813">Transport</keyword>
<dbReference type="InterPro" id="IPR011989">
    <property type="entry name" value="ARM-like"/>
</dbReference>
<evidence type="ECO:0000256" key="4">
    <source>
        <dbReference type="ARBA" id="ARBA00023136"/>
    </source>
</evidence>
<dbReference type="GO" id="GO:0012505">
    <property type="term" value="C:endomembrane system"/>
    <property type="evidence" value="ECO:0007669"/>
    <property type="project" value="UniProtKB-SubCell"/>
</dbReference>
<dbReference type="PANTHER" id="PTHR22780">
    <property type="entry name" value="ADAPTIN, ALPHA/GAMMA/EPSILON"/>
    <property type="match status" value="1"/>
</dbReference>
<accession>A0A4S4MP56</accession>
<dbReference type="InterPro" id="IPR050840">
    <property type="entry name" value="Adaptor_Complx_Large_Subunit"/>
</dbReference>
<evidence type="ECO:0000256" key="3">
    <source>
        <dbReference type="ARBA" id="ARBA00022927"/>
    </source>
</evidence>
<dbReference type="GO" id="GO:0005737">
    <property type="term" value="C:cytoplasm"/>
    <property type="evidence" value="ECO:0007669"/>
    <property type="project" value="UniProtKB-ARBA"/>
</dbReference>
<evidence type="ECO:0000256" key="1">
    <source>
        <dbReference type="ARBA" id="ARBA00004308"/>
    </source>
</evidence>
<dbReference type="OrthoDB" id="29308at2759"/>
<evidence type="ECO:0000256" key="2">
    <source>
        <dbReference type="ARBA" id="ARBA00022448"/>
    </source>
</evidence>
<gene>
    <name evidence="5" type="ORF">EUX98_g6686</name>
</gene>
<dbReference type="EMBL" id="SGPM01000247">
    <property type="protein sequence ID" value="THH27495.1"/>
    <property type="molecule type" value="Genomic_DNA"/>
</dbReference>
<protein>
    <recommendedName>
        <fullName evidence="7">Clathrin/coatomer adaptor adaptin-like N-terminal domain-containing protein</fullName>
    </recommendedName>
</protein>
<dbReference type="GO" id="GO:0015031">
    <property type="term" value="P:protein transport"/>
    <property type="evidence" value="ECO:0007669"/>
    <property type="project" value="UniProtKB-KW"/>
</dbReference>
<evidence type="ECO:0008006" key="7">
    <source>
        <dbReference type="Google" id="ProtNLM"/>
    </source>
</evidence>
<name>A0A4S4MP56_9APHY</name>
<reference evidence="5 6" key="1">
    <citation type="submission" date="2019-02" db="EMBL/GenBank/DDBJ databases">
        <title>Genome sequencing of the rare red list fungi Antrodiella citrinella (Flaviporus citrinellus).</title>
        <authorList>
            <person name="Buettner E."/>
            <person name="Kellner H."/>
        </authorList>
    </citation>
    <scope>NUCLEOTIDE SEQUENCE [LARGE SCALE GENOMIC DNA]</scope>
    <source>
        <strain evidence="5 6">DSM 108506</strain>
    </source>
</reference>
<comment type="caution">
    <text evidence="5">The sequence shown here is derived from an EMBL/GenBank/DDBJ whole genome shotgun (WGS) entry which is preliminary data.</text>
</comment>
<keyword evidence="4" id="KW-0472">Membrane</keyword>
<evidence type="ECO:0000313" key="6">
    <source>
        <dbReference type="Proteomes" id="UP000308730"/>
    </source>
</evidence>
<dbReference type="SUPFAM" id="SSF48371">
    <property type="entry name" value="ARM repeat"/>
    <property type="match status" value="1"/>
</dbReference>
<comment type="subcellular location">
    <subcellularLocation>
        <location evidence="1">Endomembrane system</location>
    </subcellularLocation>
</comment>
<organism evidence="5 6">
    <name type="scientific">Antrodiella citrinella</name>
    <dbReference type="NCBI Taxonomy" id="2447956"/>
    <lineage>
        <taxon>Eukaryota</taxon>
        <taxon>Fungi</taxon>
        <taxon>Dikarya</taxon>
        <taxon>Basidiomycota</taxon>
        <taxon>Agaricomycotina</taxon>
        <taxon>Agaricomycetes</taxon>
        <taxon>Polyporales</taxon>
        <taxon>Steccherinaceae</taxon>
        <taxon>Antrodiella</taxon>
    </lineage>
</organism>
<keyword evidence="3" id="KW-0653">Protein transport</keyword>
<evidence type="ECO:0000313" key="5">
    <source>
        <dbReference type="EMBL" id="THH27495.1"/>
    </source>
</evidence>
<sequence>MDVPFSSSGAMNRAHYALVRKVETALSAHAADAMLYAEVEVIQHRLQTSTLTLKQVKESLVTLLYCYTSVHPGTTLDVQFALPHAISLAEAGKSVADKRMGYLFCVEIMPRDHELQLMLVNTLRKDIESSDVPRICLALDTVVHFAPEDVRYFRIMTLLAYRSLSEQGTDILKKILPKMRKRLNDADLSVVHATLTLSIVLMQAKLMSSEHFHPILTKLFRRMWNERADQNARALLLKIMQSIDFTKPSTEDFEIMLEIVSSSRSSTSTINAATPEVVQAPTVATFIKSIRHLLVSESPNDIYLFINCLACLDPTLWAGSVEVPAVLEVRAQIAEALSGEDGESYAQHLVHQLRTVGDEPSQRHILQDAVELSLTHIRSAGPDFRSGCIGVLFTIMTEPEEQLGPTLFTIVAALICEYLDNSPTAPEKILQGLVRLLPLYPAIQLMSKRHVFWQWFGLLRNVNQYLMPCKWYGKFRSLPDCTSNG</sequence>